<reference evidence="6 7" key="1">
    <citation type="submission" date="2020-05" db="EMBL/GenBank/DDBJ databases">
        <title>Complete genome sequence of Deefgea sp. D17.</title>
        <authorList>
            <person name="Bae J.-W."/>
            <person name="Han J.E."/>
        </authorList>
    </citation>
    <scope>NUCLEOTIDE SEQUENCE [LARGE SCALE GENOMIC DNA]</scope>
    <source>
        <strain evidence="6 7">D17</strain>
    </source>
</reference>
<dbReference type="InterPro" id="IPR018490">
    <property type="entry name" value="cNMP-bd_dom_sf"/>
</dbReference>
<dbReference type="Pfam" id="PF00027">
    <property type="entry name" value="cNMP_binding"/>
    <property type="match status" value="1"/>
</dbReference>
<dbReference type="InterPro" id="IPR050397">
    <property type="entry name" value="Env_Response_Regulators"/>
</dbReference>
<keyword evidence="3" id="KW-0804">Transcription</keyword>
<dbReference type="GO" id="GO:0003677">
    <property type="term" value="F:DNA binding"/>
    <property type="evidence" value="ECO:0007669"/>
    <property type="project" value="UniProtKB-KW"/>
</dbReference>
<keyword evidence="2" id="KW-0238">DNA-binding</keyword>
<dbReference type="CDD" id="cd00038">
    <property type="entry name" value="CAP_ED"/>
    <property type="match status" value="1"/>
</dbReference>
<gene>
    <name evidence="6" type="ORF">HQN60_10115</name>
</gene>
<feature type="domain" description="HTH crp-type" evidence="5">
    <location>
        <begin position="144"/>
        <end position="213"/>
    </location>
</feature>
<evidence type="ECO:0000259" key="5">
    <source>
        <dbReference type="PROSITE" id="PS51063"/>
    </source>
</evidence>
<organism evidence="6 7">
    <name type="scientific">Deefgea piscis</name>
    <dbReference type="NCBI Taxonomy" id="2739061"/>
    <lineage>
        <taxon>Bacteria</taxon>
        <taxon>Pseudomonadati</taxon>
        <taxon>Pseudomonadota</taxon>
        <taxon>Betaproteobacteria</taxon>
        <taxon>Neisseriales</taxon>
        <taxon>Chitinibacteraceae</taxon>
        <taxon>Deefgea</taxon>
    </lineage>
</organism>
<dbReference type="SUPFAM" id="SSF46785">
    <property type="entry name" value="Winged helix' DNA-binding domain"/>
    <property type="match status" value="1"/>
</dbReference>
<dbReference type="InterPro" id="IPR036390">
    <property type="entry name" value="WH_DNA-bd_sf"/>
</dbReference>
<keyword evidence="1" id="KW-0805">Transcription regulation</keyword>
<dbReference type="EMBL" id="CP054143">
    <property type="protein sequence ID" value="QKJ67021.1"/>
    <property type="molecule type" value="Genomic_DNA"/>
</dbReference>
<dbReference type="AlphaFoldDB" id="A0A6M8SQT7"/>
<evidence type="ECO:0000313" key="6">
    <source>
        <dbReference type="EMBL" id="QKJ67021.1"/>
    </source>
</evidence>
<dbReference type="SMART" id="SM00419">
    <property type="entry name" value="HTH_CRP"/>
    <property type="match status" value="1"/>
</dbReference>
<dbReference type="SUPFAM" id="SSF51206">
    <property type="entry name" value="cAMP-binding domain-like"/>
    <property type="match status" value="1"/>
</dbReference>
<evidence type="ECO:0000256" key="3">
    <source>
        <dbReference type="ARBA" id="ARBA00023163"/>
    </source>
</evidence>
<dbReference type="Gene3D" id="2.60.120.10">
    <property type="entry name" value="Jelly Rolls"/>
    <property type="match status" value="1"/>
</dbReference>
<name>A0A6M8SQT7_9NEIS</name>
<keyword evidence="7" id="KW-1185">Reference proteome</keyword>
<dbReference type="PROSITE" id="PS51063">
    <property type="entry name" value="HTH_CRP_2"/>
    <property type="match status" value="1"/>
</dbReference>
<dbReference type="InterPro" id="IPR000595">
    <property type="entry name" value="cNMP-bd_dom"/>
</dbReference>
<sequence>MRSILAQTQLFCSLTDAELAQVESLGILRNIAKGTILFYENDVVECMYVLLEGRLKLYSSNDSGREFVYHVAEPGISFGELALFCDERRSICAEAETDCVVMSIHKADFMSLLLTTPELKDQMLNSAMKIIFSLTNMVRDFALKDVYGRIRVLFERLAQPTAEGLLIDEQMSQQDIADRVGASREMIAKIMRELVAGGYVETGRKRLVILKKLPEQF</sequence>
<evidence type="ECO:0000259" key="4">
    <source>
        <dbReference type="PROSITE" id="PS50042"/>
    </source>
</evidence>
<dbReference type="RefSeq" id="WP_173533524.1">
    <property type="nucleotide sequence ID" value="NZ_CP054143.1"/>
</dbReference>
<dbReference type="GO" id="GO:0003700">
    <property type="term" value="F:DNA-binding transcription factor activity"/>
    <property type="evidence" value="ECO:0007669"/>
    <property type="project" value="TreeGrafter"/>
</dbReference>
<evidence type="ECO:0000256" key="2">
    <source>
        <dbReference type="ARBA" id="ARBA00023125"/>
    </source>
</evidence>
<feature type="domain" description="Cyclic nucleotide-binding" evidence="4">
    <location>
        <begin position="10"/>
        <end position="130"/>
    </location>
</feature>
<dbReference type="InterPro" id="IPR012318">
    <property type="entry name" value="HTH_CRP"/>
</dbReference>
<accession>A0A6M8SQT7</accession>
<dbReference type="InterPro" id="IPR014710">
    <property type="entry name" value="RmlC-like_jellyroll"/>
</dbReference>
<proteinExistence type="predicted"/>
<evidence type="ECO:0000313" key="7">
    <source>
        <dbReference type="Proteomes" id="UP000504844"/>
    </source>
</evidence>
<protein>
    <submittedName>
        <fullName evidence="6">Crp/Fnr family transcriptional regulator</fullName>
    </submittedName>
</protein>
<dbReference type="InterPro" id="IPR036388">
    <property type="entry name" value="WH-like_DNA-bd_sf"/>
</dbReference>
<dbReference type="PANTHER" id="PTHR24567">
    <property type="entry name" value="CRP FAMILY TRANSCRIPTIONAL REGULATORY PROTEIN"/>
    <property type="match status" value="1"/>
</dbReference>
<dbReference type="KEGG" id="dee:HQN60_10115"/>
<dbReference type="Pfam" id="PF13545">
    <property type="entry name" value="HTH_Crp_2"/>
    <property type="match status" value="1"/>
</dbReference>
<dbReference type="SMART" id="SM00100">
    <property type="entry name" value="cNMP"/>
    <property type="match status" value="1"/>
</dbReference>
<dbReference type="PANTHER" id="PTHR24567:SF74">
    <property type="entry name" value="HTH-TYPE TRANSCRIPTIONAL REGULATOR ARCR"/>
    <property type="match status" value="1"/>
</dbReference>
<dbReference type="PROSITE" id="PS50042">
    <property type="entry name" value="CNMP_BINDING_3"/>
    <property type="match status" value="1"/>
</dbReference>
<evidence type="ECO:0000256" key="1">
    <source>
        <dbReference type="ARBA" id="ARBA00023015"/>
    </source>
</evidence>
<dbReference type="GO" id="GO:0005829">
    <property type="term" value="C:cytosol"/>
    <property type="evidence" value="ECO:0007669"/>
    <property type="project" value="TreeGrafter"/>
</dbReference>
<dbReference type="Gene3D" id="1.10.10.10">
    <property type="entry name" value="Winged helix-like DNA-binding domain superfamily/Winged helix DNA-binding domain"/>
    <property type="match status" value="1"/>
</dbReference>
<dbReference type="Proteomes" id="UP000504844">
    <property type="component" value="Chromosome"/>
</dbReference>